<evidence type="ECO:0000256" key="1">
    <source>
        <dbReference type="SAM" id="Phobius"/>
    </source>
</evidence>
<evidence type="ECO:0000313" key="4">
    <source>
        <dbReference type="Proteomes" id="UP001179121"/>
    </source>
</evidence>
<dbReference type="RefSeq" id="WP_289269436.1">
    <property type="nucleotide sequence ID" value="NZ_OX365700.1"/>
</dbReference>
<dbReference type="KEGG" id="nti:DNFV4_03148"/>
<feature type="domain" description="DUF2062" evidence="2">
    <location>
        <begin position="6"/>
        <end position="146"/>
    </location>
</feature>
<name>A0AA86T9E9_9BACT</name>
<keyword evidence="1" id="KW-0472">Membrane</keyword>
<proteinExistence type="predicted"/>
<gene>
    <name evidence="3" type="ORF">DNFV4_03148</name>
</gene>
<dbReference type="AlphaFoldDB" id="A0AA86T9E9"/>
<keyword evidence="1" id="KW-1133">Transmembrane helix</keyword>
<dbReference type="Proteomes" id="UP001179121">
    <property type="component" value="Chromosome"/>
</dbReference>
<evidence type="ECO:0000313" key="3">
    <source>
        <dbReference type="EMBL" id="CAI4032718.1"/>
    </source>
</evidence>
<dbReference type="PANTHER" id="PTHR40547">
    <property type="entry name" value="SLL0298 PROTEIN"/>
    <property type="match status" value="1"/>
</dbReference>
<reference evidence="3" key="1">
    <citation type="submission" date="2022-10" db="EMBL/GenBank/DDBJ databases">
        <authorList>
            <person name="Koch H."/>
        </authorList>
    </citation>
    <scope>NUCLEOTIDE SEQUENCE</scope>
    <source>
        <strain evidence="3">DNF</strain>
    </source>
</reference>
<keyword evidence="4" id="KW-1185">Reference proteome</keyword>
<dbReference type="PANTHER" id="PTHR40547:SF1">
    <property type="entry name" value="SLL0298 PROTEIN"/>
    <property type="match status" value="1"/>
</dbReference>
<sequence length="163" mass="17863">MRSSSRLRSLLRQLLHLQESPHRTALAFALGVFFTFSPPYGLHMMMAVFCAWAFRLNFVALLAGLCVNTPWTIVAVLGGTLWLGCLLLGVPFPTSLDWGDTSPSAIFNQVKPYLLPFIVGGTVLSLAAGLLAYPIAYWLITRYRERAGGEVREAPLPPSRGLG</sequence>
<protein>
    <recommendedName>
        <fullName evidence="2">DUF2062 domain-containing protein</fullName>
    </recommendedName>
</protein>
<accession>A0AA86T9E9</accession>
<organism evidence="3 4">
    <name type="scientific">Nitrospira tepida</name>
    <dbReference type="NCBI Taxonomy" id="2973512"/>
    <lineage>
        <taxon>Bacteria</taxon>
        <taxon>Pseudomonadati</taxon>
        <taxon>Nitrospirota</taxon>
        <taxon>Nitrospiria</taxon>
        <taxon>Nitrospirales</taxon>
        <taxon>Nitrospiraceae</taxon>
        <taxon>Nitrospira</taxon>
    </lineage>
</organism>
<evidence type="ECO:0000259" key="2">
    <source>
        <dbReference type="Pfam" id="PF09835"/>
    </source>
</evidence>
<dbReference type="EMBL" id="OX365700">
    <property type="protein sequence ID" value="CAI4032718.1"/>
    <property type="molecule type" value="Genomic_DNA"/>
</dbReference>
<keyword evidence="1" id="KW-0812">Transmembrane</keyword>
<feature type="transmembrane region" description="Helical" evidence="1">
    <location>
        <begin position="113"/>
        <end position="140"/>
    </location>
</feature>
<dbReference type="InterPro" id="IPR018639">
    <property type="entry name" value="DUF2062"/>
</dbReference>
<feature type="transmembrane region" description="Helical" evidence="1">
    <location>
        <begin position="74"/>
        <end position="93"/>
    </location>
</feature>
<dbReference type="Pfam" id="PF09835">
    <property type="entry name" value="DUF2062"/>
    <property type="match status" value="1"/>
</dbReference>
<feature type="transmembrane region" description="Helical" evidence="1">
    <location>
        <begin position="46"/>
        <end position="67"/>
    </location>
</feature>